<sequence length="211" mass="23673">MITGPWQLVSLQKQPQKQELPMDAAAAAAPGSDSHRRPNTRSQQQQQKQKQQKQQNTMTVQQDARPKKQGTKPQKQQLQRGKKTHVKGKNTKAAYCSKGVSAVPSMQQQQPQQQPQQQHVLPHTQYDAMHICDERACINPFHLVWGTRAENRRGHQGRDGSMGYSRLPPVQQGSILRFGSSSNISAAAEQEVGDAARMLLYLFDGHPPIRK</sequence>
<keyword evidence="3" id="KW-1185">Reference proteome</keyword>
<protein>
    <recommendedName>
        <fullName evidence="4">Zinc-binding loop region of homing endonuclease domain-containing protein</fullName>
    </recommendedName>
</protein>
<evidence type="ECO:0008006" key="4">
    <source>
        <dbReference type="Google" id="ProtNLM"/>
    </source>
</evidence>
<dbReference type="InterPro" id="IPR044930">
    <property type="entry name" value="Homing_endonuclease_His-Me"/>
</dbReference>
<dbReference type="KEGG" id="vcn:VOLCADRAFT_101477"/>
<feature type="compositionally biased region" description="Low complexity" evidence="1">
    <location>
        <begin position="43"/>
        <end position="55"/>
    </location>
</feature>
<dbReference type="SUPFAM" id="SSF54060">
    <property type="entry name" value="His-Me finger endonucleases"/>
    <property type="match status" value="1"/>
</dbReference>
<proteinExistence type="predicted"/>
<dbReference type="GeneID" id="9614987"/>
<dbReference type="GO" id="GO:0004519">
    <property type="term" value="F:endonuclease activity"/>
    <property type="evidence" value="ECO:0007669"/>
    <property type="project" value="InterPro"/>
</dbReference>
<dbReference type="AlphaFoldDB" id="D8UMS2"/>
<dbReference type="EMBL" id="GL379341">
    <property type="protein sequence ID" value="EFJ38977.1"/>
    <property type="molecule type" value="Genomic_DNA"/>
</dbReference>
<evidence type="ECO:0000256" key="1">
    <source>
        <dbReference type="SAM" id="MobiDB-lite"/>
    </source>
</evidence>
<dbReference type="Gene3D" id="3.90.75.10">
    <property type="entry name" value="Homing Intron 3 (I-ppo) Encoded Endonuclease, Chain A"/>
    <property type="match status" value="1"/>
</dbReference>
<gene>
    <name evidence="2" type="ORF">VOLCADRAFT_101477</name>
</gene>
<evidence type="ECO:0000313" key="3">
    <source>
        <dbReference type="Proteomes" id="UP000001058"/>
    </source>
</evidence>
<dbReference type="Proteomes" id="UP000001058">
    <property type="component" value="Unassembled WGS sequence"/>
</dbReference>
<feature type="region of interest" description="Disordered" evidence="1">
    <location>
        <begin position="1"/>
        <end position="91"/>
    </location>
</feature>
<reference evidence="2 3" key="1">
    <citation type="journal article" date="2010" name="Science">
        <title>Genomic analysis of organismal complexity in the multicellular green alga Volvox carteri.</title>
        <authorList>
            <person name="Prochnik S.E."/>
            <person name="Umen J."/>
            <person name="Nedelcu A.M."/>
            <person name="Hallmann A."/>
            <person name="Miller S.M."/>
            <person name="Nishii I."/>
            <person name="Ferris P."/>
            <person name="Kuo A."/>
            <person name="Mitros T."/>
            <person name="Fritz-Laylin L.K."/>
            <person name="Hellsten U."/>
            <person name="Chapman J."/>
            <person name="Simakov O."/>
            <person name="Rensing S.A."/>
            <person name="Terry A."/>
            <person name="Pangilinan J."/>
            <person name="Kapitonov V."/>
            <person name="Jurka J."/>
            <person name="Salamov A."/>
            <person name="Shapiro H."/>
            <person name="Schmutz J."/>
            <person name="Grimwood J."/>
            <person name="Lindquist E."/>
            <person name="Lucas S."/>
            <person name="Grigoriev I.V."/>
            <person name="Schmitt R."/>
            <person name="Kirk D."/>
            <person name="Rokhsar D.S."/>
        </authorList>
    </citation>
    <scope>NUCLEOTIDE SEQUENCE [LARGE SCALE GENOMIC DNA]</scope>
    <source>
        <strain evidence="3">f. Nagariensis / Eve</strain>
    </source>
</reference>
<dbReference type="InParanoid" id="D8UMS2"/>
<accession>D8UMS2</accession>
<organism evidence="3">
    <name type="scientific">Volvox carteri f. nagariensis</name>
    <dbReference type="NCBI Taxonomy" id="3068"/>
    <lineage>
        <taxon>Eukaryota</taxon>
        <taxon>Viridiplantae</taxon>
        <taxon>Chlorophyta</taxon>
        <taxon>core chlorophytes</taxon>
        <taxon>Chlorophyceae</taxon>
        <taxon>CS clade</taxon>
        <taxon>Chlamydomonadales</taxon>
        <taxon>Volvocaceae</taxon>
        <taxon>Volvox</taxon>
    </lineage>
</organism>
<feature type="compositionally biased region" description="Basic residues" evidence="1">
    <location>
        <begin position="80"/>
        <end position="90"/>
    </location>
</feature>
<dbReference type="RefSeq" id="XP_002959958.1">
    <property type="nucleotide sequence ID" value="XM_002959912.1"/>
</dbReference>
<name>D8UMS2_VOLCA</name>
<evidence type="ECO:0000313" key="2">
    <source>
        <dbReference type="EMBL" id="EFJ38977.1"/>
    </source>
</evidence>
<dbReference type="InterPro" id="IPR044925">
    <property type="entry name" value="His-Me_finger_sf"/>
</dbReference>